<dbReference type="Gene3D" id="3.20.20.100">
    <property type="entry name" value="NADP-dependent oxidoreductase domain"/>
    <property type="match status" value="1"/>
</dbReference>
<dbReference type="InterPro" id="IPR036812">
    <property type="entry name" value="NAD(P)_OxRdtase_dom_sf"/>
</dbReference>
<evidence type="ECO:0000259" key="2">
    <source>
        <dbReference type="Pfam" id="PF00248"/>
    </source>
</evidence>
<dbReference type="Pfam" id="PF00248">
    <property type="entry name" value="Aldo_ket_red"/>
    <property type="match status" value="1"/>
</dbReference>
<dbReference type="InterPro" id="IPR050791">
    <property type="entry name" value="Aldo-Keto_reductase"/>
</dbReference>
<gene>
    <name evidence="3" type="ORF">UFOPK3204_00615</name>
</gene>
<name>A0A6J7A3X1_9ZZZZ</name>
<dbReference type="CDD" id="cd19076">
    <property type="entry name" value="AKR_AKR13A_13D"/>
    <property type="match status" value="1"/>
</dbReference>
<dbReference type="PANTHER" id="PTHR43625">
    <property type="entry name" value="AFLATOXIN B1 ALDEHYDE REDUCTASE"/>
    <property type="match status" value="1"/>
</dbReference>
<sequence length="326" mass="35806">MRNRTLGQSLVVSEQGLGCMSMSDVYGPSDKTMARETIRRALDLGVSFFDTADVYGPFTNEKFLGEALGTHRKEVIIATKFGNESLPDGGGIRINGRPEYVRAACDASLARFGTDYLDLYYQHRVDRNVPIEETWGAMKELVTEGKVRFLGISEAAPETIRRAHAIHPMTAIQSEYSLWTRDVEVNGVLEVAHELGIGFVPFSPIGRGFFSGSITHLDELSDADFRRGNPRFQGENLDLNLKRVRSLQEFAAAKGVLPIQLSLAWVLAQGGNIVPIPGTKRVSYLEENISAGIIELTSEEVAQIGAVFPQGSTAGPRYSDMTSVYI</sequence>
<accession>A0A6J7A3X1</accession>
<evidence type="ECO:0000313" key="3">
    <source>
        <dbReference type="EMBL" id="CAB4827585.1"/>
    </source>
</evidence>
<dbReference type="GO" id="GO:0016491">
    <property type="term" value="F:oxidoreductase activity"/>
    <property type="evidence" value="ECO:0007669"/>
    <property type="project" value="UniProtKB-KW"/>
</dbReference>
<dbReference type="AlphaFoldDB" id="A0A6J7A3X1"/>
<organism evidence="3">
    <name type="scientific">freshwater metagenome</name>
    <dbReference type="NCBI Taxonomy" id="449393"/>
    <lineage>
        <taxon>unclassified sequences</taxon>
        <taxon>metagenomes</taxon>
        <taxon>ecological metagenomes</taxon>
    </lineage>
</organism>
<protein>
    <submittedName>
        <fullName evidence="3">Unannotated protein</fullName>
    </submittedName>
</protein>
<dbReference type="PANTHER" id="PTHR43625:SF40">
    <property type="entry name" value="ALDO-KETO REDUCTASE YAKC [NADP(+)]"/>
    <property type="match status" value="1"/>
</dbReference>
<dbReference type="SUPFAM" id="SSF51430">
    <property type="entry name" value="NAD(P)-linked oxidoreductase"/>
    <property type="match status" value="1"/>
</dbReference>
<dbReference type="InterPro" id="IPR023210">
    <property type="entry name" value="NADP_OxRdtase_dom"/>
</dbReference>
<keyword evidence="1" id="KW-0560">Oxidoreductase</keyword>
<proteinExistence type="predicted"/>
<feature type="domain" description="NADP-dependent oxidoreductase" evidence="2">
    <location>
        <begin position="16"/>
        <end position="306"/>
    </location>
</feature>
<reference evidence="3" key="1">
    <citation type="submission" date="2020-05" db="EMBL/GenBank/DDBJ databases">
        <authorList>
            <person name="Chiriac C."/>
            <person name="Salcher M."/>
            <person name="Ghai R."/>
            <person name="Kavagutti S V."/>
        </authorList>
    </citation>
    <scope>NUCLEOTIDE SEQUENCE</scope>
</reference>
<dbReference type="EMBL" id="CAFABK010000019">
    <property type="protein sequence ID" value="CAB4827585.1"/>
    <property type="molecule type" value="Genomic_DNA"/>
</dbReference>
<evidence type="ECO:0000256" key="1">
    <source>
        <dbReference type="ARBA" id="ARBA00023002"/>
    </source>
</evidence>
<dbReference type="GO" id="GO:0005737">
    <property type="term" value="C:cytoplasm"/>
    <property type="evidence" value="ECO:0007669"/>
    <property type="project" value="TreeGrafter"/>
</dbReference>